<evidence type="ECO:0008006" key="4">
    <source>
        <dbReference type="Google" id="ProtNLM"/>
    </source>
</evidence>
<reference evidence="2" key="1">
    <citation type="journal article" date="2019" name="BMC Genomics">
        <title>A new reference genome for Sorghum bicolor reveals high levels of sequence similarity between sweet and grain genotypes: implications for the genetics of sugar metabolism.</title>
        <authorList>
            <person name="Cooper E.A."/>
            <person name="Brenton Z.W."/>
            <person name="Flinn B.S."/>
            <person name="Jenkins J."/>
            <person name="Shu S."/>
            <person name="Flowers D."/>
            <person name="Luo F."/>
            <person name="Wang Y."/>
            <person name="Xia P."/>
            <person name="Barry K."/>
            <person name="Daum C."/>
            <person name="Lipzen A."/>
            <person name="Yoshinaga Y."/>
            <person name="Schmutz J."/>
            <person name="Saski C."/>
            <person name="Vermerris W."/>
            <person name="Kresovich S."/>
        </authorList>
    </citation>
    <scope>NUCLEOTIDE SEQUENCE</scope>
</reference>
<keyword evidence="1" id="KW-0732">Signal</keyword>
<dbReference type="EMBL" id="CM027682">
    <property type="protein sequence ID" value="KAG0538351.1"/>
    <property type="molecule type" value="Genomic_DNA"/>
</dbReference>
<feature type="signal peptide" evidence="1">
    <location>
        <begin position="1"/>
        <end position="28"/>
    </location>
</feature>
<name>A0A921RDS5_SORBI</name>
<evidence type="ECO:0000313" key="3">
    <source>
        <dbReference type="Proteomes" id="UP000807115"/>
    </source>
</evidence>
<reference evidence="2" key="2">
    <citation type="submission" date="2020-10" db="EMBL/GenBank/DDBJ databases">
        <authorList>
            <person name="Cooper E.A."/>
            <person name="Brenton Z.W."/>
            <person name="Flinn B.S."/>
            <person name="Jenkins J."/>
            <person name="Shu S."/>
            <person name="Flowers D."/>
            <person name="Luo F."/>
            <person name="Wang Y."/>
            <person name="Xia P."/>
            <person name="Barry K."/>
            <person name="Daum C."/>
            <person name="Lipzen A."/>
            <person name="Yoshinaga Y."/>
            <person name="Schmutz J."/>
            <person name="Saski C."/>
            <person name="Vermerris W."/>
            <person name="Kresovich S."/>
        </authorList>
    </citation>
    <scope>NUCLEOTIDE SEQUENCE</scope>
</reference>
<dbReference type="Proteomes" id="UP000807115">
    <property type="component" value="Chromosome 3"/>
</dbReference>
<evidence type="ECO:0000256" key="1">
    <source>
        <dbReference type="SAM" id="SignalP"/>
    </source>
</evidence>
<dbReference type="InterPro" id="IPR032675">
    <property type="entry name" value="LRR_dom_sf"/>
</dbReference>
<sequence length="110" mass="11964">MSARRTSRFQWAAPAILFIIFVVHTVSSSSVQARLMSGEGCPAISSSLVMARQGENCCQWEGVQCDRRTGHVIKLDLSADYRVEMVLHAGEMSFSVLDVIGVIGVACRSS</sequence>
<dbReference type="Gene3D" id="3.80.10.10">
    <property type="entry name" value="Ribonuclease Inhibitor"/>
    <property type="match status" value="1"/>
</dbReference>
<feature type="chain" id="PRO_5037504715" description="Leucine-rich repeat-containing N-terminal plant-type domain-containing protein" evidence="1">
    <location>
        <begin position="29"/>
        <end position="110"/>
    </location>
</feature>
<organism evidence="2 3">
    <name type="scientific">Sorghum bicolor</name>
    <name type="common">Sorghum</name>
    <name type="synonym">Sorghum vulgare</name>
    <dbReference type="NCBI Taxonomy" id="4558"/>
    <lineage>
        <taxon>Eukaryota</taxon>
        <taxon>Viridiplantae</taxon>
        <taxon>Streptophyta</taxon>
        <taxon>Embryophyta</taxon>
        <taxon>Tracheophyta</taxon>
        <taxon>Spermatophyta</taxon>
        <taxon>Magnoliopsida</taxon>
        <taxon>Liliopsida</taxon>
        <taxon>Poales</taxon>
        <taxon>Poaceae</taxon>
        <taxon>PACMAD clade</taxon>
        <taxon>Panicoideae</taxon>
        <taxon>Andropogonodae</taxon>
        <taxon>Andropogoneae</taxon>
        <taxon>Sorghinae</taxon>
        <taxon>Sorghum</taxon>
    </lineage>
</organism>
<comment type="caution">
    <text evidence="2">The sequence shown here is derived from an EMBL/GenBank/DDBJ whole genome shotgun (WGS) entry which is preliminary data.</text>
</comment>
<proteinExistence type="predicted"/>
<accession>A0A921RDS5</accession>
<evidence type="ECO:0000313" key="2">
    <source>
        <dbReference type="EMBL" id="KAG0538351.1"/>
    </source>
</evidence>
<gene>
    <name evidence="2" type="ORF">BDA96_03G228400</name>
</gene>
<protein>
    <recommendedName>
        <fullName evidence="4">Leucine-rich repeat-containing N-terminal plant-type domain-containing protein</fullName>
    </recommendedName>
</protein>
<dbReference type="AlphaFoldDB" id="A0A921RDS5"/>